<keyword evidence="10" id="KW-1185">Reference proteome</keyword>
<evidence type="ECO:0000256" key="2">
    <source>
        <dbReference type="ARBA" id="ARBA00009347"/>
    </source>
</evidence>
<name>A0ABP8JRA2_9ACTN</name>
<dbReference type="InterPro" id="IPR037069">
    <property type="entry name" value="AcylCoA_DH/ox_N_sf"/>
</dbReference>
<dbReference type="PANTHER" id="PTHR43884:SF12">
    <property type="entry name" value="ISOVALERYL-COA DEHYDROGENASE, MITOCHONDRIAL-RELATED"/>
    <property type="match status" value="1"/>
</dbReference>
<evidence type="ECO:0000313" key="10">
    <source>
        <dbReference type="Proteomes" id="UP001500635"/>
    </source>
</evidence>
<evidence type="ECO:0000259" key="8">
    <source>
        <dbReference type="Pfam" id="PF02771"/>
    </source>
</evidence>
<dbReference type="Gene3D" id="1.10.540.10">
    <property type="entry name" value="Acyl-CoA dehydrogenase/oxidase, N-terminal domain"/>
    <property type="match status" value="1"/>
</dbReference>
<dbReference type="PROSITE" id="PS00073">
    <property type="entry name" value="ACYL_COA_DH_2"/>
    <property type="match status" value="1"/>
</dbReference>
<dbReference type="SUPFAM" id="SSF47203">
    <property type="entry name" value="Acyl-CoA dehydrogenase C-terminal domain-like"/>
    <property type="match status" value="1"/>
</dbReference>
<keyword evidence="3 5" id="KW-0285">Flavoprotein</keyword>
<keyword evidence="4 5" id="KW-0274">FAD</keyword>
<accession>A0ABP8JRA2</accession>
<dbReference type="InterPro" id="IPR009100">
    <property type="entry name" value="AcylCoA_DH/oxidase_NM_dom_sf"/>
</dbReference>
<evidence type="ECO:0000259" key="6">
    <source>
        <dbReference type="Pfam" id="PF00441"/>
    </source>
</evidence>
<evidence type="ECO:0000259" key="7">
    <source>
        <dbReference type="Pfam" id="PF02770"/>
    </source>
</evidence>
<comment type="similarity">
    <text evidence="2 5">Belongs to the acyl-CoA dehydrogenase family.</text>
</comment>
<dbReference type="InterPro" id="IPR009075">
    <property type="entry name" value="AcylCo_DH/oxidase_C"/>
</dbReference>
<dbReference type="Pfam" id="PF00441">
    <property type="entry name" value="Acyl-CoA_dh_1"/>
    <property type="match status" value="1"/>
</dbReference>
<comment type="cofactor">
    <cofactor evidence="1 5">
        <name>FAD</name>
        <dbReference type="ChEBI" id="CHEBI:57692"/>
    </cofactor>
</comment>
<dbReference type="InterPro" id="IPR013786">
    <property type="entry name" value="AcylCoA_DH/ox_N"/>
</dbReference>
<dbReference type="Gene3D" id="2.40.110.10">
    <property type="entry name" value="Butyryl-CoA Dehydrogenase, subunit A, domain 2"/>
    <property type="match status" value="1"/>
</dbReference>
<evidence type="ECO:0000256" key="4">
    <source>
        <dbReference type="ARBA" id="ARBA00022827"/>
    </source>
</evidence>
<dbReference type="Proteomes" id="UP001500635">
    <property type="component" value="Unassembled WGS sequence"/>
</dbReference>
<feature type="domain" description="Acyl-CoA dehydrogenase/oxidase C-terminal" evidence="6">
    <location>
        <begin position="245"/>
        <end position="390"/>
    </location>
</feature>
<protein>
    <submittedName>
        <fullName evidence="9">Acyl-CoA dehydrogenase family protein</fullName>
    </submittedName>
</protein>
<dbReference type="Gene3D" id="1.20.140.10">
    <property type="entry name" value="Butyryl-CoA Dehydrogenase, subunit A, domain 3"/>
    <property type="match status" value="1"/>
</dbReference>
<sequence length="401" mass="42673">MSEVGAEDFQQIREQVRQWIRTRVVPREAEIADTDAIPEDLRQQAKDMGLFGYAIPQQWGGLGLDLTQDVELALEFGYTSLAVRSMFGTNNGIAGQVLVNFGTDEQKSTWLERIASGEVVASFALTEPGAGSNPAGLRTKAVRDGDEWVIDGEKCFITNAQLANLFVTFARTRAADAGAGSSASGPPTNPTGPGIGVFLVPADTPGLQVAPHDEKMGQQGAWTSNVSFSGVRVPASALVGGDEDTGYRAAMTSLARGRVHIGALAVGSAQRALDESLRHAATATQGGTPIGDFQLVQAHLADMQTGIMAGRALVRDAAAKYVSGEDRRISPSVAKLFCTEMVGRVADLAVQIHGGSGYMREMAVERIYRDVRLLRLYEGTSEIQRLIIGGGLVRQAKNAVK</sequence>
<dbReference type="EMBL" id="BAABFR010000040">
    <property type="protein sequence ID" value="GAA4394987.1"/>
    <property type="molecule type" value="Genomic_DNA"/>
</dbReference>
<dbReference type="Pfam" id="PF02770">
    <property type="entry name" value="Acyl-CoA_dh_M"/>
    <property type="match status" value="1"/>
</dbReference>
<evidence type="ECO:0000256" key="1">
    <source>
        <dbReference type="ARBA" id="ARBA00001974"/>
    </source>
</evidence>
<dbReference type="Pfam" id="PF02771">
    <property type="entry name" value="Acyl-CoA_dh_N"/>
    <property type="match status" value="1"/>
</dbReference>
<dbReference type="InterPro" id="IPR006091">
    <property type="entry name" value="Acyl-CoA_Oxase/DH_mid-dom"/>
</dbReference>
<evidence type="ECO:0000256" key="3">
    <source>
        <dbReference type="ARBA" id="ARBA00022630"/>
    </source>
</evidence>
<dbReference type="InterPro" id="IPR046373">
    <property type="entry name" value="Acyl-CoA_Oxase/DH_mid-dom_sf"/>
</dbReference>
<gene>
    <name evidence="9" type="ORF">GCM10023147_27650</name>
</gene>
<dbReference type="InterPro" id="IPR036250">
    <property type="entry name" value="AcylCo_DH-like_C"/>
</dbReference>
<proteinExistence type="inferred from homology"/>
<organism evidence="9 10">
    <name type="scientific">Tsukamurella soli</name>
    <dbReference type="NCBI Taxonomy" id="644556"/>
    <lineage>
        <taxon>Bacteria</taxon>
        <taxon>Bacillati</taxon>
        <taxon>Actinomycetota</taxon>
        <taxon>Actinomycetes</taxon>
        <taxon>Mycobacteriales</taxon>
        <taxon>Tsukamurellaceae</taxon>
        <taxon>Tsukamurella</taxon>
    </lineage>
</organism>
<feature type="domain" description="Acyl-CoA oxidase/dehydrogenase middle" evidence="7">
    <location>
        <begin position="122"/>
        <end position="231"/>
    </location>
</feature>
<comment type="caution">
    <text evidence="9">The sequence shown here is derived from an EMBL/GenBank/DDBJ whole genome shotgun (WGS) entry which is preliminary data.</text>
</comment>
<feature type="domain" description="Acyl-CoA dehydrogenase/oxidase N-terminal" evidence="8">
    <location>
        <begin position="7"/>
        <end position="118"/>
    </location>
</feature>
<dbReference type="PANTHER" id="PTHR43884">
    <property type="entry name" value="ACYL-COA DEHYDROGENASE"/>
    <property type="match status" value="1"/>
</dbReference>
<evidence type="ECO:0000313" key="9">
    <source>
        <dbReference type="EMBL" id="GAA4394987.1"/>
    </source>
</evidence>
<evidence type="ECO:0000256" key="5">
    <source>
        <dbReference type="RuleBase" id="RU362125"/>
    </source>
</evidence>
<dbReference type="SUPFAM" id="SSF56645">
    <property type="entry name" value="Acyl-CoA dehydrogenase NM domain-like"/>
    <property type="match status" value="1"/>
</dbReference>
<reference evidence="10" key="1">
    <citation type="journal article" date="2019" name="Int. J. Syst. Evol. Microbiol.">
        <title>The Global Catalogue of Microorganisms (GCM) 10K type strain sequencing project: providing services to taxonomists for standard genome sequencing and annotation.</title>
        <authorList>
            <consortium name="The Broad Institute Genomics Platform"/>
            <consortium name="The Broad Institute Genome Sequencing Center for Infectious Disease"/>
            <person name="Wu L."/>
            <person name="Ma J."/>
        </authorList>
    </citation>
    <scope>NUCLEOTIDE SEQUENCE [LARGE SCALE GENOMIC DNA]</scope>
    <source>
        <strain evidence="10">JCM 17688</strain>
    </source>
</reference>
<dbReference type="InterPro" id="IPR006089">
    <property type="entry name" value="Acyl-CoA_DH_CS"/>
</dbReference>
<dbReference type="RefSeq" id="WP_344996733.1">
    <property type="nucleotide sequence ID" value="NZ_BAABFR010000040.1"/>
</dbReference>
<keyword evidence="5" id="KW-0560">Oxidoreductase</keyword>